<evidence type="ECO:0000256" key="6">
    <source>
        <dbReference type="ARBA" id="ARBA00022892"/>
    </source>
</evidence>
<keyword evidence="5" id="KW-0256">Endoplasmic reticulum</keyword>
<comment type="similarity">
    <text evidence="2">Belongs to the USE1 family.</text>
</comment>
<feature type="region of interest" description="Disordered" evidence="10">
    <location>
        <begin position="134"/>
        <end position="175"/>
    </location>
</feature>
<dbReference type="PANTHER" id="PTHR13050">
    <property type="entry name" value="USE1-LIKE PROTEIN"/>
    <property type="match status" value="1"/>
</dbReference>
<dbReference type="GO" id="GO:0031201">
    <property type="term" value="C:SNARE complex"/>
    <property type="evidence" value="ECO:0007669"/>
    <property type="project" value="TreeGrafter"/>
</dbReference>
<evidence type="ECO:0000256" key="8">
    <source>
        <dbReference type="ARBA" id="ARBA00022989"/>
    </source>
</evidence>
<dbReference type="EMBL" id="ML220112">
    <property type="protein sequence ID" value="TGZ84636.1"/>
    <property type="molecule type" value="Genomic_DNA"/>
</dbReference>
<keyword evidence="7" id="KW-0653">Protein transport</keyword>
<dbReference type="OrthoDB" id="3231855at2759"/>
<reference evidence="12 13" key="1">
    <citation type="submission" date="2019-04" db="EMBL/GenBank/DDBJ databases">
        <title>Comparative genomics and transcriptomics to analyze fruiting body development in filamentous ascomycetes.</title>
        <authorList>
            <consortium name="DOE Joint Genome Institute"/>
            <person name="Lutkenhaus R."/>
            <person name="Traeger S."/>
            <person name="Breuer J."/>
            <person name="Kuo A."/>
            <person name="Lipzen A."/>
            <person name="Pangilinan J."/>
            <person name="Dilworth D."/>
            <person name="Sandor L."/>
            <person name="Poggeler S."/>
            <person name="Barry K."/>
            <person name="Grigoriev I.V."/>
            <person name="Nowrousian M."/>
        </authorList>
    </citation>
    <scope>NUCLEOTIDE SEQUENCE [LARGE SCALE GENOMIC DNA]</scope>
    <source>
        <strain evidence="12 13">CBS 389.68</strain>
    </source>
</reference>
<evidence type="ECO:0000256" key="10">
    <source>
        <dbReference type="SAM" id="MobiDB-lite"/>
    </source>
</evidence>
<evidence type="ECO:0000256" key="11">
    <source>
        <dbReference type="SAM" id="Phobius"/>
    </source>
</evidence>
<dbReference type="FunCoup" id="A0A4S2N664">
    <property type="interactions" value="138"/>
</dbReference>
<evidence type="ECO:0000256" key="3">
    <source>
        <dbReference type="ARBA" id="ARBA00022448"/>
    </source>
</evidence>
<evidence type="ECO:0000256" key="7">
    <source>
        <dbReference type="ARBA" id="ARBA00022927"/>
    </source>
</evidence>
<keyword evidence="8 11" id="KW-1133">Transmembrane helix</keyword>
<evidence type="ECO:0000313" key="13">
    <source>
        <dbReference type="Proteomes" id="UP000298138"/>
    </source>
</evidence>
<evidence type="ECO:0000313" key="12">
    <source>
        <dbReference type="EMBL" id="TGZ84636.1"/>
    </source>
</evidence>
<sequence>MARTSFAQPADSDLMTTKNLTRTLTRLDEKLARPTTPLERARASANLEYARQLVHMLESQASAPAPTISLNASTKRQKLQSDLVNYKQTIRRLNEALHAASTSARGLEDWISAVATDEGYDSGIDDGIEEQAVVEDDIGTEPNNKASEVDDYARLNRPSSSKRDLSRVLPSPTTATATEANKTTTIAVPQPSSAVRQRFPGRQRQTEHQKRQVLFGQAGTKDSEGQNTEALLDDQRREQESITEDLVKMAQMLKSNSLEFGKSLEEEKVYLQEASQGLDRNTVGLDAAGRRIEDMRKKDSVNFYWTVIYLASMVVLAFFILFILFFAPKLRWW</sequence>
<dbReference type="AlphaFoldDB" id="A0A4S2N664"/>
<dbReference type="GO" id="GO:0006890">
    <property type="term" value="P:retrograde vesicle-mediated transport, Golgi to endoplasmic reticulum"/>
    <property type="evidence" value="ECO:0007669"/>
    <property type="project" value="TreeGrafter"/>
</dbReference>
<dbReference type="GO" id="GO:0005484">
    <property type="term" value="F:SNAP receptor activity"/>
    <property type="evidence" value="ECO:0007669"/>
    <property type="project" value="TreeGrafter"/>
</dbReference>
<dbReference type="Proteomes" id="UP000298138">
    <property type="component" value="Unassembled WGS sequence"/>
</dbReference>
<evidence type="ECO:0000256" key="1">
    <source>
        <dbReference type="ARBA" id="ARBA00004163"/>
    </source>
</evidence>
<keyword evidence="4 11" id="KW-0812">Transmembrane</keyword>
<keyword evidence="3" id="KW-0813">Transport</keyword>
<name>A0A4S2N664_9PEZI</name>
<dbReference type="STRING" id="341454.A0A4S2N664"/>
<feature type="transmembrane region" description="Helical" evidence="11">
    <location>
        <begin position="303"/>
        <end position="327"/>
    </location>
</feature>
<keyword evidence="9 11" id="KW-0472">Membrane</keyword>
<evidence type="ECO:0000256" key="9">
    <source>
        <dbReference type="ARBA" id="ARBA00023136"/>
    </source>
</evidence>
<dbReference type="GO" id="GO:0015031">
    <property type="term" value="P:protein transport"/>
    <property type="evidence" value="ECO:0007669"/>
    <property type="project" value="UniProtKB-KW"/>
</dbReference>
<proteinExistence type="inferred from homology"/>
<comment type="subcellular location">
    <subcellularLocation>
        <location evidence="1">Endoplasmic reticulum membrane</location>
        <topology evidence="1">Single-pass type IV membrane protein</topology>
    </subcellularLocation>
</comment>
<dbReference type="PANTHER" id="PTHR13050:SF7">
    <property type="entry name" value="VESICLE TRANSPORT PROTEIN USE1"/>
    <property type="match status" value="1"/>
</dbReference>
<keyword evidence="6" id="KW-0931">ER-Golgi transport</keyword>
<gene>
    <name evidence="12" type="ORF">EX30DRAFT_337137</name>
</gene>
<evidence type="ECO:0000256" key="2">
    <source>
        <dbReference type="ARBA" id="ARBA00007891"/>
    </source>
</evidence>
<dbReference type="Pfam" id="PF09753">
    <property type="entry name" value="Use1"/>
    <property type="match status" value="1"/>
</dbReference>
<feature type="region of interest" description="Disordered" evidence="10">
    <location>
        <begin position="189"/>
        <end position="210"/>
    </location>
</feature>
<evidence type="ECO:0000256" key="4">
    <source>
        <dbReference type="ARBA" id="ARBA00022692"/>
    </source>
</evidence>
<organism evidence="12 13">
    <name type="scientific">Ascodesmis nigricans</name>
    <dbReference type="NCBI Taxonomy" id="341454"/>
    <lineage>
        <taxon>Eukaryota</taxon>
        <taxon>Fungi</taxon>
        <taxon>Dikarya</taxon>
        <taxon>Ascomycota</taxon>
        <taxon>Pezizomycotina</taxon>
        <taxon>Pezizomycetes</taxon>
        <taxon>Pezizales</taxon>
        <taxon>Ascodesmidaceae</taxon>
        <taxon>Ascodesmis</taxon>
    </lineage>
</organism>
<keyword evidence="13" id="KW-1185">Reference proteome</keyword>
<dbReference type="InParanoid" id="A0A4S2N664"/>
<accession>A0A4S2N664</accession>
<dbReference type="InterPro" id="IPR019150">
    <property type="entry name" value="Vesicle_transport_protein_Use1"/>
</dbReference>
<evidence type="ECO:0000256" key="5">
    <source>
        <dbReference type="ARBA" id="ARBA00022824"/>
    </source>
</evidence>
<dbReference type="GO" id="GO:0005789">
    <property type="term" value="C:endoplasmic reticulum membrane"/>
    <property type="evidence" value="ECO:0007669"/>
    <property type="project" value="UniProtKB-SubCell"/>
</dbReference>
<protein>
    <submittedName>
        <fullName evidence="12">Uncharacterized protein</fullName>
    </submittedName>
</protein>